<dbReference type="SUPFAM" id="SSF51182">
    <property type="entry name" value="RmlC-like cupins"/>
    <property type="match status" value="1"/>
</dbReference>
<dbReference type="InterPro" id="IPR009057">
    <property type="entry name" value="Homeodomain-like_sf"/>
</dbReference>
<keyword evidence="9" id="KW-1185">Reference proteome</keyword>
<dbReference type="PANTHER" id="PTHR11019:SF159">
    <property type="entry name" value="TRANSCRIPTIONAL REGULATOR-RELATED"/>
    <property type="match status" value="1"/>
</dbReference>
<dbReference type="Proteomes" id="UP000029577">
    <property type="component" value="Unassembled WGS sequence"/>
</dbReference>
<evidence type="ECO:0000256" key="3">
    <source>
        <dbReference type="ARBA" id="ARBA00023125"/>
    </source>
</evidence>
<keyword evidence="2" id="KW-0805">Transcription regulation</keyword>
<dbReference type="GO" id="GO:0043565">
    <property type="term" value="F:sequence-specific DNA binding"/>
    <property type="evidence" value="ECO:0007669"/>
    <property type="project" value="InterPro"/>
</dbReference>
<reference evidence="8" key="1">
    <citation type="submission" date="2014-12" db="EMBL/GenBank/DDBJ databases">
        <title>The draft genome of the Tatumella morbirosei type strain, LMG23360T isolated from pineapple rot.</title>
        <authorList>
            <person name="Smits T.H."/>
            <person name="Palmer M."/>
            <person name="Venter S.N."/>
            <person name="Duffy B."/>
            <person name="Steenkamp E.T."/>
            <person name="Chan W.Y."/>
            <person name="Coutinho T.A."/>
            <person name="Coetzee M.P."/>
            <person name="De Maayer P."/>
        </authorList>
    </citation>
    <scope>NUCLEOTIDE SEQUENCE [LARGE SCALE GENOMIC DNA]</scope>
    <source>
        <strain evidence="8">LMG 23360</strain>
    </source>
</reference>
<keyword evidence="3" id="KW-0238">DNA-binding</keyword>
<dbReference type="STRING" id="642227.HA49_08835"/>
<dbReference type="eggNOG" id="COG2169">
    <property type="taxonomic scope" value="Bacteria"/>
</dbReference>
<dbReference type="EMBL" id="JPKR02000004">
    <property type="protein sequence ID" value="KGD75316.1"/>
    <property type="molecule type" value="Genomic_DNA"/>
</dbReference>
<dbReference type="RefSeq" id="WP_038019011.1">
    <property type="nucleotide sequence ID" value="NZ_JPKR02000004.1"/>
</dbReference>
<dbReference type="OrthoDB" id="5949386at2"/>
<evidence type="ECO:0000313" key="8">
    <source>
        <dbReference type="EMBL" id="KGD75316.1"/>
    </source>
</evidence>
<dbReference type="PRINTS" id="PR00032">
    <property type="entry name" value="HTHARAC"/>
</dbReference>
<evidence type="ECO:0000256" key="6">
    <source>
        <dbReference type="ARBA" id="ARBA00044978"/>
    </source>
</evidence>
<dbReference type="PANTHER" id="PTHR11019">
    <property type="entry name" value="HTH-TYPE TRANSCRIPTIONAL REGULATOR NIMR"/>
    <property type="match status" value="1"/>
</dbReference>
<evidence type="ECO:0000256" key="4">
    <source>
        <dbReference type="ARBA" id="ARBA00023159"/>
    </source>
</evidence>
<evidence type="ECO:0000256" key="5">
    <source>
        <dbReference type="ARBA" id="ARBA00023163"/>
    </source>
</evidence>
<sequence length="257" mass="28015">MHDDFLAPGQSLTTVAIDYPHGAAEPGHSHRCCQLIHLLSGLVRVTTPAGDWLVPPGRGVWLPARTVHSLKFTGHVRARTLFVDPLARADLPAQCQVVQITPLLRELINASLGIPAHFLSGGRDERIIELILDELRIMPILPLNLPEPVCLQLLAVCEEIKQNVAENYELEQVANQLGISGRTLSRRFQRETGLSFSDWVRRAKIIAAMNALSQGHSVLEAALEAGYDSPAAFSVMFRRVLGVSPSEYSASPGLSPG</sequence>
<evidence type="ECO:0000256" key="2">
    <source>
        <dbReference type="ARBA" id="ARBA00023015"/>
    </source>
</evidence>
<comment type="caution">
    <text evidence="8">The sequence shown here is derived from an EMBL/GenBank/DDBJ whole genome shotgun (WGS) entry which is preliminary data.</text>
</comment>
<dbReference type="InterPro" id="IPR018060">
    <property type="entry name" value="HTH_AraC"/>
</dbReference>
<dbReference type="Pfam" id="PF02311">
    <property type="entry name" value="AraC_binding"/>
    <property type="match status" value="1"/>
</dbReference>
<protein>
    <recommendedName>
        <fullName evidence="6">Arabinose operon regulatory protein</fullName>
    </recommendedName>
</protein>
<dbReference type="CDD" id="cd06124">
    <property type="entry name" value="cupin_NimR-like_N"/>
    <property type="match status" value="1"/>
</dbReference>
<feature type="domain" description="HTH araC/xylS-type" evidence="7">
    <location>
        <begin position="154"/>
        <end position="251"/>
    </location>
</feature>
<dbReference type="InterPro" id="IPR011051">
    <property type="entry name" value="RmlC_Cupin_sf"/>
</dbReference>
<dbReference type="SMART" id="SM00342">
    <property type="entry name" value="HTH_ARAC"/>
    <property type="match status" value="1"/>
</dbReference>
<dbReference type="PROSITE" id="PS01124">
    <property type="entry name" value="HTH_ARAC_FAMILY_2"/>
    <property type="match status" value="1"/>
</dbReference>
<dbReference type="Gene3D" id="1.10.10.60">
    <property type="entry name" value="Homeodomain-like"/>
    <property type="match status" value="1"/>
</dbReference>
<evidence type="ECO:0000259" key="7">
    <source>
        <dbReference type="PROSITE" id="PS01124"/>
    </source>
</evidence>
<proteinExistence type="predicted"/>
<dbReference type="InterPro" id="IPR003313">
    <property type="entry name" value="AraC-bd"/>
</dbReference>
<keyword evidence="1" id="KW-0678">Repressor</keyword>
<dbReference type="GO" id="GO:0003700">
    <property type="term" value="F:DNA-binding transcription factor activity"/>
    <property type="evidence" value="ECO:0007669"/>
    <property type="project" value="InterPro"/>
</dbReference>
<gene>
    <name evidence="8" type="ORF">HA49_08835</name>
</gene>
<keyword evidence="5" id="KW-0804">Transcription</keyword>
<organism evidence="8 9">
    <name type="scientific">Tatumella morbirosei</name>
    <dbReference type="NCBI Taxonomy" id="642227"/>
    <lineage>
        <taxon>Bacteria</taxon>
        <taxon>Pseudomonadati</taxon>
        <taxon>Pseudomonadota</taxon>
        <taxon>Gammaproteobacteria</taxon>
        <taxon>Enterobacterales</taxon>
        <taxon>Erwiniaceae</taxon>
        <taxon>Tatumella</taxon>
    </lineage>
</organism>
<dbReference type="Pfam" id="PF12833">
    <property type="entry name" value="HTH_18"/>
    <property type="match status" value="1"/>
</dbReference>
<dbReference type="InterPro" id="IPR020449">
    <property type="entry name" value="Tscrpt_reg_AraC-type_HTH"/>
</dbReference>
<dbReference type="FunFam" id="1.10.10.60:FF:000132">
    <property type="entry name" value="AraC family transcriptional regulator"/>
    <property type="match status" value="1"/>
</dbReference>
<name>A0A095TEH5_9GAMM</name>
<dbReference type="AlphaFoldDB" id="A0A095TEH5"/>
<dbReference type="SUPFAM" id="SSF46689">
    <property type="entry name" value="Homeodomain-like"/>
    <property type="match status" value="1"/>
</dbReference>
<dbReference type="InterPro" id="IPR014710">
    <property type="entry name" value="RmlC-like_jellyroll"/>
</dbReference>
<dbReference type="InterPro" id="IPR018062">
    <property type="entry name" value="HTH_AraC-typ_CS"/>
</dbReference>
<accession>A0A095TEH5</accession>
<evidence type="ECO:0000313" key="9">
    <source>
        <dbReference type="Proteomes" id="UP000029577"/>
    </source>
</evidence>
<dbReference type="Gene3D" id="2.60.120.10">
    <property type="entry name" value="Jelly Rolls"/>
    <property type="match status" value="1"/>
</dbReference>
<evidence type="ECO:0000256" key="1">
    <source>
        <dbReference type="ARBA" id="ARBA00022491"/>
    </source>
</evidence>
<keyword evidence="4" id="KW-0010">Activator</keyword>
<dbReference type="PROSITE" id="PS00041">
    <property type="entry name" value="HTH_ARAC_FAMILY_1"/>
    <property type="match status" value="1"/>
</dbReference>